<feature type="transmembrane region" description="Helical" evidence="7">
    <location>
        <begin position="234"/>
        <end position="259"/>
    </location>
</feature>
<dbReference type="PROSITE" id="PS50109">
    <property type="entry name" value="HIS_KIN"/>
    <property type="match status" value="1"/>
</dbReference>
<comment type="catalytic activity">
    <reaction evidence="1">
        <text>ATP + protein L-histidine = ADP + protein N-phospho-L-histidine.</text>
        <dbReference type="EC" id="2.7.13.3"/>
    </reaction>
</comment>
<dbReference type="SUPFAM" id="SSF55874">
    <property type="entry name" value="ATPase domain of HSP90 chaperone/DNA topoisomerase II/histidine kinase"/>
    <property type="match status" value="1"/>
</dbReference>
<accession>A0ABT7EAP1</accession>
<keyword evidence="5 9" id="KW-0418">Kinase</keyword>
<evidence type="ECO:0000256" key="2">
    <source>
        <dbReference type="ARBA" id="ARBA00012438"/>
    </source>
</evidence>
<dbReference type="GO" id="GO:0016301">
    <property type="term" value="F:kinase activity"/>
    <property type="evidence" value="ECO:0007669"/>
    <property type="project" value="UniProtKB-KW"/>
</dbReference>
<evidence type="ECO:0000256" key="5">
    <source>
        <dbReference type="ARBA" id="ARBA00022777"/>
    </source>
</evidence>
<dbReference type="EC" id="2.7.13.3" evidence="2"/>
<name>A0ABT7EAP1_9FIRM</name>
<dbReference type="InterPro" id="IPR003661">
    <property type="entry name" value="HisK_dim/P_dom"/>
</dbReference>
<dbReference type="InterPro" id="IPR004358">
    <property type="entry name" value="Sig_transdc_His_kin-like_C"/>
</dbReference>
<protein>
    <recommendedName>
        <fullName evidence="2">histidine kinase</fullName>
        <ecNumber evidence="2">2.7.13.3</ecNumber>
    </recommendedName>
</protein>
<dbReference type="Proteomes" id="UP001301012">
    <property type="component" value="Unassembled WGS sequence"/>
</dbReference>
<feature type="transmembrane region" description="Helical" evidence="7">
    <location>
        <begin position="112"/>
        <end position="132"/>
    </location>
</feature>
<dbReference type="SMART" id="SM00387">
    <property type="entry name" value="HATPase_c"/>
    <property type="match status" value="1"/>
</dbReference>
<keyword evidence="6" id="KW-0902">Two-component regulatory system</keyword>
<evidence type="ECO:0000256" key="6">
    <source>
        <dbReference type="ARBA" id="ARBA00023012"/>
    </source>
</evidence>
<feature type="transmembrane region" description="Helical" evidence="7">
    <location>
        <begin position="176"/>
        <end position="196"/>
    </location>
</feature>
<dbReference type="EMBL" id="JASKYM010000005">
    <property type="protein sequence ID" value="MDK2563999.1"/>
    <property type="molecule type" value="Genomic_DNA"/>
</dbReference>
<proteinExistence type="predicted"/>
<dbReference type="RefSeq" id="WP_284132938.1">
    <property type="nucleotide sequence ID" value="NZ_JASKYM010000005.1"/>
</dbReference>
<feature type="transmembrane region" description="Helical" evidence="7">
    <location>
        <begin position="144"/>
        <end position="164"/>
    </location>
</feature>
<keyword evidence="7" id="KW-0472">Membrane</keyword>
<dbReference type="InterPro" id="IPR036097">
    <property type="entry name" value="HisK_dim/P_sf"/>
</dbReference>
<dbReference type="Gene3D" id="3.30.565.10">
    <property type="entry name" value="Histidine kinase-like ATPase, C-terminal domain"/>
    <property type="match status" value="1"/>
</dbReference>
<dbReference type="InterPro" id="IPR036890">
    <property type="entry name" value="HATPase_C_sf"/>
</dbReference>
<gene>
    <name evidence="9" type="ORF">QOZ84_10590</name>
</gene>
<evidence type="ECO:0000256" key="4">
    <source>
        <dbReference type="ARBA" id="ARBA00022679"/>
    </source>
</evidence>
<keyword evidence="7" id="KW-0812">Transmembrane</keyword>
<dbReference type="SMART" id="SM00388">
    <property type="entry name" value="HisKA"/>
    <property type="match status" value="1"/>
</dbReference>
<evidence type="ECO:0000259" key="8">
    <source>
        <dbReference type="PROSITE" id="PS50109"/>
    </source>
</evidence>
<evidence type="ECO:0000256" key="3">
    <source>
        <dbReference type="ARBA" id="ARBA00022553"/>
    </source>
</evidence>
<dbReference type="Pfam" id="PF02518">
    <property type="entry name" value="HATPase_c"/>
    <property type="match status" value="1"/>
</dbReference>
<reference evidence="9 10" key="1">
    <citation type="submission" date="2023-05" db="EMBL/GenBank/DDBJ databases">
        <title>Rombocin, a short stable natural nisin variant, displays selective antimicrobial activity against Listeria monocytogenes and employs dual mode of action to kill target bacterial strains.</title>
        <authorList>
            <person name="Wambui J."/>
            <person name="Stephan R."/>
            <person name="Kuipers O.P."/>
        </authorList>
    </citation>
    <scope>NUCLEOTIDE SEQUENCE [LARGE SCALE GENOMIC DNA]</scope>
    <source>
        <strain evidence="9 10">RC002</strain>
    </source>
</reference>
<evidence type="ECO:0000256" key="7">
    <source>
        <dbReference type="SAM" id="Phobius"/>
    </source>
</evidence>
<dbReference type="InterPro" id="IPR005467">
    <property type="entry name" value="His_kinase_dom"/>
</dbReference>
<keyword evidence="10" id="KW-1185">Reference proteome</keyword>
<sequence length="661" mass="76325">MNNRNIGAKKEALKQNKIATSIIMLIALIIGLIYMQLLFILLDSGGLRPNYIIMFIKIFNAVLAGVAVGSCILCYNSTKKEEIFILSLVHTIFFVDIVFGHVDNSMTNRNNYIFMLTSLFRVIILLISISPFKKTKKLIVNNQVKSILIVASISVLIGILKINNIIKFDFKSTQQFINYNIFLTAIYTIVTIVYLIKSIKYKEYIYSVISASTFIFTLKWIYTIVGIINPLANIKLVSISITYVGFIIFIVGIICELILTLKRNKELEYELSIFKKIADKSRHSCVVIYDEMQNIKYTNDKAKEYWGSKDEISESELQNIFTSGRDKIDEQKLDEINNYMLKIGHWKGTIEIQDSGITLSCSIQYIYTNNKNIVIIFNDISERLRTKRYLLEYEKMKNQEQIRNDFFANISHELRTPVNIFYSTIQLLDVKCENNPDDFTQVYSNHKQCLKSNCQRMLRLINNIVDITKIDIGFKQPKFVNYDIVRLVEDITLSIVNYAKPKQINILFDTEIEEHIIKCDIDMIERIMLNLLSNAIKFTRQKGNVLVEISVDSQWVYISVKDDGIGIPIEIQGTIFDRFVQSDKSLTRLNEGSGIGLSIVYSIVKLNEGEIYIDSDGENGTEFEVLLPNKILEGYVEEKEDYKIDVQKIELELSDIYELYN</sequence>
<evidence type="ECO:0000313" key="9">
    <source>
        <dbReference type="EMBL" id="MDK2563999.1"/>
    </source>
</evidence>
<dbReference type="PRINTS" id="PR00344">
    <property type="entry name" value="BCTRLSENSOR"/>
</dbReference>
<keyword evidence="4" id="KW-0808">Transferase</keyword>
<evidence type="ECO:0000313" key="10">
    <source>
        <dbReference type="Proteomes" id="UP001301012"/>
    </source>
</evidence>
<evidence type="ECO:0000256" key="1">
    <source>
        <dbReference type="ARBA" id="ARBA00000085"/>
    </source>
</evidence>
<dbReference type="Gene3D" id="1.10.287.130">
    <property type="match status" value="1"/>
</dbReference>
<keyword evidence="7" id="KW-1133">Transmembrane helix</keyword>
<feature type="transmembrane region" description="Helical" evidence="7">
    <location>
        <begin position="54"/>
        <end position="76"/>
    </location>
</feature>
<feature type="transmembrane region" description="Helical" evidence="7">
    <location>
        <begin position="83"/>
        <end position="100"/>
    </location>
</feature>
<dbReference type="PANTHER" id="PTHR43711">
    <property type="entry name" value="TWO-COMPONENT HISTIDINE KINASE"/>
    <property type="match status" value="1"/>
</dbReference>
<dbReference type="PANTHER" id="PTHR43711:SF26">
    <property type="entry name" value="SENSOR HISTIDINE KINASE RCSC"/>
    <property type="match status" value="1"/>
</dbReference>
<feature type="transmembrane region" description="Helical" evidence="7">
    <location>
        <begin position="208"/>
        <end position="228"/>
    </location>
</feature>
<organism evidence="9 10">
    <name type="scientific">Romboutsia sedimentorum</name>
    <dbReference type="NCBI Taxonomy" id="1368474"/>
    <lineage>
        <taxon>Bacteria</taxon>
        <taxon>Bacillati</taxon>
        <taxon>Bacillota</taxon>
        <taxon>Clostridia</taxon>
        <taxon>Peptostreptococcales</taxon>
        <taxon>Peptostreptococcaceae</taxon>
        <taxon>Romboutsia</taxon>
    </lineage>
</organism>
<dbReference type="Pfam" id="PF00512">
    <property type="entry name" value="HisKA"/>
    <property type="match status" value="1"/>
</dbReference>
<feature type="domain" description="Histidine kinase" evidence="8">
    <location>
        <begin position="409"/>
        <end position="631"/>
    </location>
</feature>
<dbReference type="Gene3D" id="3.30.450.20">
    <property type="entry name" value="PAS domain"/>
    <property type="match status" value="1"/>
</dbReference>
<dbReference type="InterPro" id="IPR050736">
    <property type="entry name" value="Sensor_HK_Regulatory"/>
</dbReference>
<dbReference type="InterPro" id="IPR003594">
    <property type="entry name" value="HATPase_dom"/>
</dbReference>
<keyword evidence="3" id="KW-0597">Phosphoprotein</keyword>
<feature type="transmembrane region" description="Helical" evidence="7">
    <location>
        <begin position="21"/>
        <end position="42"/>
    </location>
</feature>
<dbReference type="SUPFAM" id="SSF47384">
    <property type="entry name" value="Homodimeric domain of signal transducing histidine kinase"/>
    <property type="match status" value="1"/>
</dbReference>
<comment type="caution">
    <text evidence="9">The sequence shown here is derived from an EMBL/GenBank/DDBJ whole genome shotgun (WGS) entry which is preliminary data.</text>
</comment>
<dbReference type="CDD" id="cd00082">
    <property type="entry name" value="HisKA"/>
    <property type="match status" value="1"/>
</dbReference>